<name>A0AAD7MTQ7_9AGAR</name>
<dbReference type="Proteomes" id="UP001215280">
    <property type="component" value="Unassembled WGS sequence"/>
</dbReference>
<evidence type="ECO:0000313" key="2">
    <source>
        <dbReference type="Proteomes" id="UP001215280"/>
    </source>
</evidence>
<evidence type="ECO:0000313" key="1">
    <source>
        <dbReference type="EMBL" id="KAJ7730275.1"/>
    </source>
</evidence>
<protein>
    <submittedName>
        <fullName evidence="1">Uncharacterized protein</fullName>
    </submittedName>
</protein>
<sequence length="225" mass="25578">MMPPKHLISFDCGGIHSNRAQYTLVRAHVCWLLQFPSKRCVHQSAAREEPLEVDLPSSQPARRGLHRVVSTLTPSLLTERDYLDLAGFEFFYRQVQHTFIPFPHHARGFLYRGTRPYPRPLAASLRFRCTPTAHPFSFDDGHDLLCADGLPWQWLTAQATVSASPILRGQLVLEGRLTLDAVAKWRKRLGWVEGRNCVPRTCSLRCTSRSPLTSKGDIPRYCWGG</sequence>
<dbReference type="EMBL" id="JARJLG010000192">
    <property type="protein sequence ID" value="KAJ7730275.1"/>
    <property type="molecule type" value="Genomic_DNA"/>
</dbReference>
<comment type="caution">
    <text evidence="1">The sequence shown here is derived from an EMBL/GenBank/DDBJ whole genome shotgun (WGS) entry which is preliminary data.</text>
</comment>
<keyword evidence="2" id="KW-1185">Reference proteome</keyword>
<accession>A0AAD7MTQ7</accession>
<dbReference type="AlphaFoldDB" id="A0AAD7MTQ7"/>
<reference evidence="1" key="1">
    <citation type="submission" date="2023-03" db="EMBL/GenBank/DDBJ databases">
        <title>Massive genome expansion in bonnet fungi (Mycena s.s.) driven by repeated elements and novel gene families across ecological guilds.</title>
        <authorList>
            <consortium name="Lawrence Berkeley National Laboratory"/>
            <person name="Harder C.B."/>
            <person name="Miyauchi S."/>
            <person name="Viragh M."/>
            <person name="Kuo A."/>
            <person name="Thoen E."/>
            <person name="Andreopoulos B."/>
            <person name="Lu D."/>
            <person name="Skrede I."/>
            <person name="Drula E."/>
            <person name="Henrissat B."/>
            <person name="Morin E."/>
            <person name="Kohler A."/>
            <person name="Barry K."/>
            <person name="LaButti K."/>
            <person name="Morin E."/>
            <person name="Salamov A."/>
            <person name="Lipzen A."/>
            <person name="Mereny Z."/>
            <person name="Hegedus B."/>
            <person name="Baldrian P."/>
            <person name="Stursova M."/>
            <person name="Weitz H."/>
            <person name="Taylor A."/>
            <person name="Grigoriev I.V."/>
            <person name="Nagy L.G."/>
            <person name="Martin F."/>
            <person name="Kauserud H."/>
        </authorList>
    </citation>
    <scope>NUCLEOTIDE SEQUENCE</scope>
    <source>
        <strain evidence="1">CBHHK188m</strain>
    </source>
</reference>
<gene>
    <name evidence="1" type="ORF">DFH07DRAFT_175723</name>
</gene>
<organism evidence="1 2">
    <name type="scientific">Mycena maculata</name>
    <dbReference type="NCBI Taxonomy" id="230809"/>
    <lineage>
        <taxon>Eukaryota</taxon>
        <taxon>Fungi</taxon>
        <taxon>Dikarya</taxon>
        <taxon>Basidiomycota</taxon>
        <taxon>Agaricomycotina</taxon>
        <taxon>Agaricomycetes</taxon>
        <taxon>Agaricomycetidae</taxon>
        <taxon>Agaricales</taxon>
        <taxon>Marasmiineae</taxon>
        <taxon>Mycenaceae</taxon>
        <taxon>Mycena</taxon>
    </lineage>
</organism>
<proteinExistence type="predicted"/>